<proteinExistence type="predicted"/>
<reference evidence="1 2" key="1">
    <citation type="journal article" date="2015" name="J. Biotechnol.">
        <title>Complete genome sequence of a malodorant-producing acetogen, Clostridium scatologenes ATCC 25775(T).</title>
        <authorList>
            <person name="Zhu Z."/>
            <person name="Guo T."/>
            <person name="Zheng H."/>
            <person name="Song T."/>
            <person name="Ouyang P."/>
            <person name="Xie J."/>
        </authorList>
    </citation>
    <scope>NUCLEOTIDE SEQUENCE [LARGE SCALE GENOMIC DNA]</scope>
    <source>
        <strain evidence="1 2">ATCC 25775</strain>
    </source>
</reference>
<dbReference type="HOGENOM" id="CLU_1802749_0_0_9"/>
<protein>
    <submittedName>
        <fullName evidence="1">Uncharacterized protein</fullName>
    </submittedName>
</protein>
<dbReference type="KEGG" id="csq:CSCA_2646"/>
<name>A0A0E3GR63_CLOSL</name>
<keyword evidence="2" id="KW-1185">Reference proteome</keyword>
<sequence length="139" mass="15446">MNDKIKVEIFGLKYKEISQGCGCSHKSSSCSGCGSGESKSCSGCSGGGCSKTTEDKKMKNIGEVFEELKEFINDSDVKDNVELEFIDLDKIDIKEKYERVYETINKGFEPPITVIDNIIRYYGGISAALVYKDIKELLE</sequence>
<evidence type="ECO:0000313" key="1">
    <source>
        <dbReference type="EMBL" id="AKA69771.1"/>
    </source>
</evidence>
<dbReference type="RefSeq" id="WP_029161632.1">
    <property type="nucleotide sequence ID" value="NZ_CP009933.1"/>
</dbReference>
<evidence type="ECO:0000313" key="2">
    <source>
        <dbReference type="Proteomes" id="UP000033115"/>
    </source>
</evidence>
<dbReference type="EMBL" id="CP009933">
    <property type="protein sequence ID" value="AKA69771.1"/>
    <property type="molecule type" value="Genomic_DNA"/>
</dbReference>
<gene>
    <name evidence="1" type="ORF">CSCA_2646</name>
</gene>
<dbReference type="AlphaFoldDB" id="A0A0E3GR63"/>
<dbReference type="STRING" id="1548.CSCA_2646"/>
<dbReference type="Proteomes" id="UP000033115">
    <property type="component" value="Chromosome"/>
</dbReference>
<organism evidence="1 2">
    <name type="scientific">Clostridium scatologenes</name>
    <dbReference type="NCBI Taxonomy" id="1548"/>
    <lineage>
        <taxon>Bacteria</taxon>
        <taxon>Bacillati</taxon>
        <taxon>Bacillota</taxon>
        <taxon>Clostridia</taxon>
        <taxon>Eubacteriales</taxon>
        <taxon>Clostridiaceae</taxon>
        <taxon>Clostridium</taxon>
    </lineage>
</organism>
<accession>A0A0E3GR63</accession>